<accession>A0ABU9J2S8</accession>
<evidence type="ECO:0000256" key="3">
    <source>
        <dbReference type="ARBA" id="ARBA00022989"/>
    </source>
</evidence>
<gene>
    <name evidence="7" type="ORF">AAD027_14370</name>
</gene>
<sequence length="389" mass="39172">MNESTPRIAAVADGDAPGFREQVSTRIAFFVAGLTVSAWAPLIPHAKRRLGLDDAQLGLMLLCLGIGSVLVMPLAGGLAARFGCRRVLAATGAIVCAVLPFLVLAGTSPGLAITLLVIGAGIGIFDVVMNIQAVIVERASRRAMMSGFHGMYSVGGIAGAGGVSGLIALGATPLSAVLAMAATAAVLLAGSLRALLPYGGEADHPAFALPRGRVLLIGAVCFSMFLAEGAVLDWSAVFLATVRHLDLATAGFGYVAFAITMTLGRLTGDRIVQALGRLRVVMFGALLAAAGFALAVLVPSWLAAMAGFALVGAGAANVVPVMFSAAGRQHSMPTHLAVAAVTTMGYAGVLLGPAALGFIAHASSLSIALGLLALLLAGVAMLARRAVAD</sequence>
<evidence type="ECO:0000313" key="7">
    <source>
        <dbReference type="EMBL" id="MEL1265542.1"/>
    </source>
</evidence>
<protein>
    <submittedName>
        <fullName evidence="7">MFS transporter</fullName>
    </submittedName>
</protein>
<dbReference type="PANTHER" id="PTHR23514:SF13">
    <property type="entry name" value="INNER MEMBRANE PROTEIN YBJJ"/>
    <property type="match status" value="1"/>
</dbReference>
<organism evidence="7 8">
    <name type="scientific">Pseudoxanthomonas putridarboris</name>
    <dbReference type="NCBI Taxonomy" id="752605"/>
    <lineage>
        <taxon>Bacteria</taxon>
        <taxon>Pseudomonadati</taxon>
        <taxon>Pseudomonadota</taxon>
        <taxon>Gammaproteobacteria</taxon>
        <taxon>Lysobacterales</taxon>
        <taxon>Lysobacteraceae</taxon>
        <taxon>Pseudoxanthomonas</taxon>
    </lineage>
</organism>
<dbReference type="Pfam" id="PF07690">
    <property type="entry name" value="MFS_1"/>
    <property type="match status" value="1"/>
</dbReference>
<keyword evidence="2 5" id="KW-0812">Transmembrane</keyword>
<feature type="transmembrane region" description="Helical" evidence="5">
    <location>
        <begin position="111"/>
        <end position="136"/>
    </location>
</feature>
<evidence type="ECO:0000313" key="8">
    <source>
        <dbReference type="Proteomes" id="UP001459204"/>
    </source>
</evidence>
<dbReference type="EMBL" id="JBBWWT010000007">
    <property type="protein sequence ID" value="MEL1265542.1"/>
    <property type="molecule type" value="Genomic_DNA"/>
</dbReference>
<comment type="caution">
    <text evidence="7">The sequence shown here is derived from an EMBL/GenBank/DDBJ whole genome shotgun (WGS) entry which is preliminary data.</text>
</comment>
<feature type="transmembrane region" description="Helical" evidence="5">
    <location>
        <begin position="176"/>
        <end position="196"/>
    </location>
</feature>
<dbReference type="SUPFAM" id="SSF103473">
    <property type="entry name" value="MFS general substrate transporter"/>
    <property type="match status" value="1"/>
</dbReference>
<dbReference type="InterPro" id="IPR051788">
    <property type="entry name" value="MFS_Transporter"/>
</dbReference>
<keyword evidence="8" id="KW-1185">Reference proteome</keyword>
<evidence type="ECO:0000256" key="2">
    <source>
        <dbReference type="ARBA" id="ARBA00022692"/>
    </source>
</evidence>
<feature type="transmembrane region" description="Helical" evidence="5">
    <location>
        <begin position="247"/>
        <end position="266"/>
    </location>
</feature>
<proteinExistence type="predicted"/>
<keyword evidence="4 5" id="KW-0472">Membrane</keyword>
<dbReference type="PROSITE" id="PS50850">
    <property type="entry name" value="MFS"/>
    <property type="match status" value="1"/>
</dbReference>
<feature type="transmembrane region" description="Helical" evidence="5">
    <location>
        <begin position="58"/>
        <end position="80"/>
    </location>
</feature>
<dbReference type="CDD" id="cd17393">
    <property type="entry name" value="MFS_MosC_like"/>
    <property type="match status" value="1"/>
</dbReference>
<feature type="transmembrane region" description="Helical" evidence="5">
    <location>
        <begin position="27"/>
        <end position="46"/>
    </location>
</feature>
<evidence type="ECO:0000259" key="6">
    <source>
        <dbReference type="PROSITE" id="PS50850"/>
    </source>
</evidence>
<feature type="transmembrane region" description="Helical" evidence="5">
    <location>
        <begin position="365"/>
        <end position="383"/>
    </location>
</feature>
<evidence type="ECO:0000256" key="5">
    <source>
        <dbReference type="SAM" id="Phobius"/>
    </source>
</evidence>
<feature type="domain" description="Major facilitator superfamily (MFS) profile" evidence="6">
    <location>
        <begin position="21"/>
        <end position="389"/>
    </location>
</feature>
<dbReference type="PANTHER" id="PTHR23514">
    <property type="entry name" value="BYPASS OF STOP CODON PROTEIN 6"/>
    <property type="match status" value="1"/>
</dbReference>
<dbReference type="InterPro" id="IPR020846">
    <property type="entry name" value="MFS_dom"/>
</dbReference>
<dbReference type="RefSeq" id="WP_341726717.1">
    <property type="nucleotide sequence ID" value="NZ_JBBWWT010000007.1"/>
</dbReference>
<dbReference type="InterPro" id="IPR011701">
    <property type="entry name" value="MFS"/>
</dbReference>
<feature type="transmembrane region" description="Helical" evidence="5">
    <location>
        <begin position="87"/>
        <end position="105"/>
    </location>
</feature>
<feature type="transmembrane region" description="Helical" evidence="5">
    <location>
        <begin position="304"/>
        <end position="324"/>
    </location>
</feature>
<comment type="subcellular location">
    <subcellularLocation>
        <location evidence="1">Membrane</location>
        <topology evidence="1">Multi-pass membrane protein</topology>
    </subcellularLocation>
</comment>
<feature type="transmembrane region" description="Helical" evidence="5">
    <location>
        <begin position="336"/>
        <end position="359"/>
    </location>
</feature>
<name>A0ABU9J2S8_9GAMM</name>
<feature type="transmembrane region" description="Helical" evidence="5">
    <location>
        <begin position="148"/>
        <end position="170"/>
    </location>
</feature>
<evidence type="ECO:0000256" key="4">
    <source>
        <dbReference type="ARBA" id="ARBA00023136"/>
    </source>
</evidence>
<dbReference type="Proteomes" id="UP001459204">
    <property type="component" value="Unassembled WGS sequence"/>
</dbReference>
<dbReference type="Gene3D" id="1.20.1250.20">
    <property type="entry name" value="MFS general substrate transporter like domains"/>
    <property type="match status" value="2"/>
</dbReference>
<dbReference type="InterPro" id="IPR036259">
    <property type="entry name" value="MFS_trans_sf"/>
</dbReference>
<keyword evidence="3 5" id="KW-1133">Transmembrane helix</keyword>
<evidence type="ECO:0000256" key="1">
    <source>
        <dbReference type="ARBA" id="ARBA00004141"/>
    </source>
</evidence>
<feature type="transmembrane region" description="Helical" evidence="5">
    <location>
        <begin position="208"/>
        <end position="227"/>
    </location>
</feature>
<feature type="transmembrane region" description="Helical" evidence="5">
    <location>
        <begin position="278"/>
        <end position="298"/>
    </location>
</feature>
<reference evidence="7 8" key="1">
    <citation type="submission" date="2024-04" db="EMBL/GenBank/DDBJ databases">
        <title>Draft genome sequence of Pseudoxanthomonas putridarboris WD12.</title>
        <authorList>
            <person name="Oh J."/>
        </authorList>
    </citation>
    <scope>NUCLEOTIDE SEQUENCE [LARGE SCALE GENOMIC DNA]</scope>
    <source>
        <strain evidence="7 8">WD12</strain>
    </source>
</reference>